<feature type="region of interest" description="Disordered" evidence="2">
    <location>
        <begin position="875"/>
        <end position="896"/>
    </location>
</feature>
<organism evidence="5 6">
    <name type="scientific">Streblomastix strix</name>
    <dbReference type="NCBI Taxonomy" id="222440"/>
    <lineage>
        <taxon>Eukaryota</taxon>
        <taxon>Metamonada</taxon>
        <taxon>Preaxostyla</taxon>
        <taxon>Oxymonadida</taxon>
        <taxon>Streblomastigidae</taxon>
        <taxon>Streblomastix</taxon>
    </lineage>
</organism>
<name>A0A5J4X7T6_9EUKA</name>
<protein>
    <recommendedName>
        <fullName evidence="4">TmcB/TmcC TPR repeats domain-containing protein</fullName>
    </recommendedName>
</protein>
<dbReference type="PANTHER" id="PTHR31600">
    <property type="entry name" value="TINY MACROCYSTS PROTEIN B-RELATED"/>
    <property type="match status" value="1"/>
</dbReference>
<dbReference type="PANTHER" id="PTHR31600:SF2">
    <property type="entry name" value="GAMETE ENRICHED GENE 10 PROTEIN-RELATED"/>
    <property type="match status" value="1"/>
</dbReference>
<keyword evidence="1" id="KW-0175">Coiled coil</keyword>
<evidence type="ECO:0000256" key="3">
    <source>
        <dbReference type="SAM" id="Phobius"/>
    </source>
</evidence>
<feature type="transmembrane region" description="Helical" evidence="3">
    <location>
        <begin position="612"/>
        <end position="637"/>
    </location>
</feature>
<feature type="transmembrane region" description="Helical" evidence="3">
    <location>
        <begin position="59"/>
        <end position="85"/>
    </location>
</feature>
<feature type="transmembrane region" description="Helical" evidence="3">
    <location>
        <begin position="815"/>
        <end position="840"/>
    </location>
</feature>
<dbReference type="InterPro" id="IPR057352">
    <property type="entry name" value="TPR_TmcB/C"/>
</dbReference>
<dbReference type="EMBL" id="SNRW01000163">
    <property type="protein sequence ID" value="KAA6402922.1"/>
    <property type="molecule type" value="Genomic_DNA"/>
</dbReference>
<feature type="non-terminal residue" evidence="5">
    <location>
        <position position="1"/>
    </location>
</feature>
<evidence type="ECO:0000259" key="4">
    <source>
        <dbReference type="Pfam" id="PF25474"/>
    </source>
</evidence>
<keyword evidence="3" id="KW-0812">Transmembrane</keyword>
<evidence type="ECO:0000256" key="1">
    <source>
        <dbReference type="SAM" id="Coils"/>
    </source>
</evidence>
<accession>A0A5J4X7T6</accession>
<dbReference type="AlphaFoldDB" id="A0A5J4X7T6"/>
<gene>
    <name evidence="5" type="ORF">EZS28_001546</name>
</gene>
<evidence type="ECO:0000313" key="6">
    <source>
        <dbReference type="Proteomes" id="UP000324800"/>
    </source>
</evidence>
<sequence>YFVLRCLSCILMFGFCMFYIMWMQPYHSLHTNVFASAQYGWTLTSSFYSWVALYTEGSGAFVIVLFWITYVAISFFSTFFVAVYARKIYLARCAITYNFKIPVRPGINFRGKQNPFYQEVTDCAYSTYRGFVYEPRLTEDQQRKLDAQQKNKEIERAKIENQNNIIKKLKDEKKQLLEQKNQDKLKVKSNVDQNDISVIRQNQLHPLLINPQPQTDQSNQQLENQGNFKLNLQLPKQPIRFSEKLEQFAKSDRAKEEILSSNRESTKRTKLNNKQSVLQKVFEKEASKNDNTHQANAKNISIQLQKPHNKIWNILGQNVGGLAQKSYREQQLMKNLRSTPPYILPKIKKVSNIDAAVRFVWNKQVRRRKPYIDFADYIYQEGLKRFPKHPTLRTHYALFLCHYQKDWDEAMKQFTLAHQLGATIDNRWIIFYMSKIYEQENSGADLKSADVLSLFRYKNHLNSAETNYREAKEKFNSVMTMLSQDDDDVMVISSLVDQLIDNEKAADDHYQALLETHPFSIPVLRGYASLKTDIFRYDAEAELMYKKANEVEAEFIRKNPKTYVSVGRKRGTKNSVGARKNRVGNAAVSGDDKNKGQGEEGLKGMFTGDRDIWFLVLKYVAPFSVVIFLGLGIGLFVSCLQNIDSMESHVILLHDLCIANRLNNELAYYTKLYDIYEFRSNTFLQDNSYLTHDEIVERISQCATRLHDIAIVGIFQKQSKFLDWQSTQLTTFLMIHQNDILTYQWAQNQTLVNAVNGYATDLLFLSGLGDRLPRDAMRDITSQCLMNGPTSIDQGFKIQIIQLSRELANQNNKTLIVAIILGIVGVLMTVIITALVYVLLTRLNTQRNDALFFFLAIKKDVLHNLQERLMASEELDRNELTEEEKEAERLKKEKEEREKIEQQELYQQLMMLLAALGYDQPQDLVSPESLSKNSNSLKQLVQLLTAQFGQLLIQSSDSNQMLYPSTSQMPYGMQISNIEKLIQECKRIFVDSGYNEIYQQCKQIQFDVAQSNVNANTIKNGLIV</sequence>
<evidence type="ECO:0000256" key="2">
    <source>
        <dbReference type="SAM" id="MobiDB-lite"/>
    </source>
</evidence>
<dbReference type="OrthoDB" id="542352at2759"/>
<dbReference type="Proteomes" id="UP000324800">
    <property type="component" value="Unassembled WGS sequence"/>
</dbReference>
<keyword evidence="3" id="KW-1133">Transmembrane helix</keyword>
<feature type="domain" description="TmcB/TmcC TPR repeats" evidence="4">
    <location>
        <begin position="440"/>
        <end position="553"/>
    </location>
</feature>
<comment type="caution">
    <text evidence="5">The sequence shown here is derived from an EMBL/GenBank/DDBJ whole genome shotgun (WGS) entry which is preliminary data.</text>
</comment>
<feature type="coiled-coil region" evidence="1">
    <location>
        <begin position="137"/>
        <end position="186"/>
    </location>
</feature>
<proteinExistence type="predicted"/>
<dbReference type="Pfam" id="PF25474">
    <property type="entry name" value="TPR_TmcB"/>
    <property type="match status" value="1"/>
</dbReference>
<dbReference type="InterPro" id="IPR052994">
    <property type="entry name" value="Tiny_macrocysts_regulators"/>
</dbReference>
<reference evidence="5 6" key="1">
    <citation type="submission" date="2019-03" db="EMBL/GenBank/DDBJ databases">
        <title>Single cell metagenomics reveals metabolic interactions within the superorganism composed of flagellate Streblomastix strix and complex community of Bacteroidetes bacteria on its surface.</title>
        <authorList>
            <person name="Treitli S.C."/>
            <person name="Kolisko M."/>
            <person name="Husnik F."/>
            <person name="Keeling P."/>
            <person name="Hampl V."/>
        </authorList>
    </citation>
    <scope>NUCLEOTIDE SEQUENCE [LARGE SCALE GENOMIC DNA]</scope>
    <source>
        <strain evidence="5">ST1C</strain>
    </source>
</reference>
<evidence type="ECO:0000313" key="5">
    <source>
        <dbReference type="EMBL" id="KAA6402922.1"/>
    </source>
</evidence>
<keyword evidence="3" id="KW-0472">Membrane</keyword>